<comment type="caution">
    <text evidence="5">The sequence shown here is derived from an EMBL/GenBank/DDBJ whole genome shotgun (WGS) entry which is preliminary data.</text>
</comment>
<evidence type="ECO:0000313" key="7">
    <source>
        <dbReference type="Proteomes" id="UP000517765"/>
    </source>
</evidence>
<dbReference type="EMBL" id="JABJXA010000006">
    <property type="protein sequence ID" value="MBB1257589.1"/>
    <property type="molecule type" value="Genomic_DNA"/>
</dbReference>
<keyword evidence="6" id="KW-1185">Reference proteome</keyword>
<gene>
    <name evidence="5" type="ORF">FNX44_016160</name>
    <name evidence="3" type="ORF">H3146_21490</name>
    <name evidence="4" type="ORF">H3147_01915</name>
</gene>
<evidence type="ECO:0000256" key="1">
    <source>
        <dbReference type="SAM" id="Coils"/>
    </source>
</evidence>
<dbReference type="Proteomes" id="UP000517765">
    <property type="component" value="Unassembled WGS sequence"/>
</dbReference>
<reference evidence="5 6" key="1">
    <citation type="submission" date="2019-10" db="EMBL/GenBank/DDBJ databases">
        <title>Streptomyces sp. nov., a novel actinobacterium isolated from alkaline environment.</title>
        <authorList>
            <person name="Golinska P."/>
        </authorList>
    </citation>
    <scope>NUCLEOTIDE SEQUENCE [LARGE SCALE GENOMIC DNA]</scope>
    <source>
        <strain evidence="5 6">OF1</strain>
    </source>
</reference>
<dbReference type="Proteomes" id="UP000525686">
    <property type="component" value="Unassembled WGS sequence"/>
</dbReference>
<evidence type="ECO:0000313" key="8">
    <source>
        <dbReference type="Proteomes" id="UP000525686"/>
    </source>
</evidence>
<dbReference type="EMBL" id="JABJWZ010000265">
    <property type="protein sequence ID" value="MBB1255912.1"/>
    <property type="molecule type" value="Genomic_DNA"/>
</dbReference>
<reference evidence="3" key="3">
    <citation type="journal article" name="Syst. Appl. Microbiol.">
        <title>Streptomyces alkaliterrae sp. nov., isolated from an alkaline soil, and emended descriptions of Streptomyces alkaliphilus, Streptomyces calidiresistens and Streptomyces durbertensis.</title>
        <authorList>
            <person name="Swiecimska M."/>
            <person name="Golinska P."/>
            <person name="Nouioui I."/>
            <person name="Wypij M."/>
            <person name="Rai M."/>
            <person name="Sangal V."/>
            <person name="Goodfellow M."/>
        </authorList>
    </citation>
    <scope>NUCLEOTIDE SEQUENCE</scope>
    <source>
        <strain evidence="3">OF3</strain>
        <strain evidence="4">OF8</strain>
    </source>
</reference>
<accession>A0A5P0YUU4</accession>
<evidence type="ECO:0000313" key="3">
    <source>
        <dbReference type="EMBL" id="MBB1255912.1"/>
    </source>
</evidence>
<dbReference type="EMBL" id="VJYK02000163">
    <property type="protein sequence ID" value="MQS03377.1"/>
    <property type="molecule type" value="Genomic_DNA"/>
</dbReference>
<feature type="region of interest" description="Disordered" evidence="2">
    <location>
        <begin position="92"/>
        <end position="111"/>
    </location>
</feature>
<dbReference type="AlphaFoldDB" id="A0A5P0YUU4"/>
<evidence type="ECO:0000256" key="2">
    <source>
        <dbReference type="SAM" id="MobiDB-lite"/>
    </source>
</evidence>
<evidence type="ECO:0000313" key="5">
    <source>
        <dbReference type="EMBL" id="MQS03377.1"/>
    </source>
</evidence>
<proteinExistence type="predicted"/>
<protein>
    <submittedName>
        <fullName evidence="5">Uncharacterized protein</fullName>
    </submittedName>
</protein>
<dbReference type="OrthoDB" id="5175729at2"/>
<dbReference type="RefSeq" id="WP_143648956.1">
    <property type="nucleotide sequence ID" value="NZ_JABJWZ010000265.1"/>
</dbReference>
<evidence type="ECO:0000313" key="6">
    <source>
        <dbReference type="Proteomes" id="UP000320857"/>
    </source>
</evidence>
<sequence length="275" mass="30558">MGSSPSISELTKDSEEFRKYIDQLEKELDQRSSDRQEKLDAEVQKFIATNHYNDLRVLQEDEKHHFSQMKEFSLDSISKLINTIAKSLLPSADGGGSAGGTSGKTDKEAVSEAKDTTKSVLGASADVLIGFETLAVGRVLNVVSEILLEFQSSANVGYQSEVGAHEIGYGYQLFLSSAADSFQGKGILQGSQIVEYLFAYRLTHSISQAQAEGDVLLTKRLEDSLELFAKLQERLEEKLSNDEIDFDSFESMNKRYQAHIDEVHQNLDNLKRAGF</sequence>
<feature type="compositionally biased region" description="Gly residues" evidence="2">
    <location>
        <begin position="93"/>
        <end position="102"/>
    </location>
</feature>
<organism evidence="5 6">
    <name type="scientific">Streptomyces alkaliterrae</name>
    <dbReference type="NCBI Taxonomy" id="2213162"/>
    <lineage>
        <taxon>Bacteria</taxon>
        <taxon>Bacillati</taxon>
        <taxon>Actinomycetota</taxon>
        <taxon>Actinomycetes</taxon>
        <taxon>Kitasatosporales</taxon>
        <taxon>Streptomycetaceae</taxon>
        <taxon>Streptomyces</taxon>
    </lineage>
</organism>
<keyword evidence="1" id="KW-0175">Coiled coil</keyword>
<evidence type="ECO:0000313" key="4">
    <source>
        <dbReference type="EMBL" id="MBB1257589.1"/>
    </source>
</evidence>
<name>A0A5P0YUU4_9ACTN</name>
<dbReference type="Proteomes" id="UP000320857">
    <property type="component" value="Unassembled WGS sequence"/>
</dbReference>
<feature type="coiled-coil region" evidence="1">
    <location>
        <begin position="7"/>
        <end position="41"/>
    </location>
</feature>
<feature type="coiled-coil region" evidence="1">
    <location>
        <begin position="221"/>
        <end position="273"/>
    </location>
</feature>
<reference evidence="7 8" key="2">
    <citation type="submission" date="2020-05" db="EMBL/GenBank/DDBJ databases">
        <title>Classification of alakaliphilic streptomycetes isolated from an alkaline soil next to Lonar Crater, India and a proposal for the recognition of Streptomyces alkaliterrae sp. nov.</title>
        <authorList>
            <person name="Golinska P."/>
        </authorList>
    </citation>
    <scope>NUCLEOTIDE SEQUENCE [LARGE SCALE GENOMIC DNA]</scope>
    <source>
        <strain evidence="8">OF3</strain>
        <strain evidence="7">OF8</strain>
    </source>
</reference>